<proteinExistence type="inferred from homology"/>
<evidence type="ECO:0000259" key="8">
    <source>
        <dbReference type="Pfam" id="PF04389"/>
    </source>
</evidence>
<name>A0A849HH76_9MICO</name>
<evidence type="ECO:0000256" key="3">
    <source>
        <dbReference type="ARBA" id="ARBA00022723"/>
    </source>
</evidence>
<evidence type="ECO:0000256" key="6">
    <source>
        <dbReference type="ARBA" id="ARBA00022833"/>
    </source>
</evidence>
<dbReference type="AlphaFoldDB" id="A0A849HH76"/>
<dbReference type="InterPro" id="IPR045175">
    <property type="entry name" value="M28_fam"/>
</dbReference>
<dbReference type="GO" id="GO:0006508">
    <property type="term" value="P:proteolysis"/>
    <property type="evidence" value="ECO:0007669"/>
    <property type="project" value="UniProtKB-KW"/>
</dbReference>
<dbReference type="SUPFAM" id="SSF53187">
    <property type="entry name" value="Zn-dependent exopeptidases"/>
    <property type="match status" value="1"/>
</dbReference>
<dbReference type="InterPro" id="IPR041756">
    <property type="entry name" value="M28_SGAP-like"/>
</dbReference>
<dbReference type="GO" id="GO:0008235">
    <property type="term" value="F:metalloexopeptidase activity"/>
    <property type="evidence" value="ECO:0007669"/>
    <property type="project" value="InterPro"/>
</dbReference>
<evidence type="ECO:0000313" key="9">
    <source>
        <dbReference type="EMBL" id="NNM46559.1"/>
    </source>
</evidence>
<dbReference type="PANTHER" id="PTHR12147:SF26">
    <property type="entry name" value="PEPTIDASE M28 DOMAIN-CONTAINING PROTEIN"/>
    <property type="match status" value="1"/>
</dbReference>
<accession>A0A849HH76</accession>
<keyword evidence="3" id="KW-0479">Metal-binding</keyword>
<reference evidence="9 10" key="1">
    <citation type="submission" date="2020-04" db="EMBL/GenBank/DDBJ databases">
        <title>Knoellia sp. isolate from air conditioner.</title>
        <authorList>
            <person name="Chea S."/>
            <person name="Kim D.-U."/>
        </authorList>
    </citation>
    <scope>NUCLEOTIDE SEQUENCE [LARGE SCALE GENOMIC DNA]</scope>
    <source>
        <strain evidence="9 10">DB2414S</strain>
    </source>
</reference>
<comment type="caution">
    <text evidence="9">The sequence shown here is derived from an EMBL/GenBank/DDBJ whole genome shotgun (WGS) entry which is preliminary data.</text>
</comment>
<organism evidence="9 10">
    <name type="scientific">Knoellia koreensis</name>
    <dbReference type="NCBI Taxonomy" id="2730921"/>
    <lineage>
        <taxon>Bacteria</taxon>
        <taxon>Bacillati</taxon>
        <taxon>Actinomycetota</taxon>
        <taxon>Actinomycetes</taxon>
        <taxon>Micrococcales</taxon>
        <taxon>Intrasporangiaceae</taxon>
        <taxon>Knoellia</taxon>
    </lineage>
</organism>
<evidence type="ECO:0000256" key="7">
    <source>
        <dbReference type="SAM" id="SignalP"/>
    </source>
</evidence>
<dbReference type="Gene3D" id="2.60.120.260">
    <property type="entry name" value="Galactose-binding domain-like"/>
    <property type="match status" value="1"/>
</dbReference>
<evidence type="ECO:0000256" key="4">
    <source>
        <dbReference type="ARBA" id="ARBA00022729"/>
    </source>
</evidence>
<feature type="chain" id="PRO_5039444495" evidence="7">
    <location>
        <begin position="33"/>
        <end position="484"/>
    </location>
</feature>
<dbReference type="CDD" id="cd03876">
    <property type="entry name" value="M28_SGAP_like"/>
    <property type="match status" value="1"/>
</dbReference>
<dbReference type="EMBL" id="JABEPQ010000002">
    <property type="protein sequence ID" value="NNM46559.1"/>
    <property type="molecule type" value="Genomic_DNA"/>
</dbReference>
<keyword evidence="4 7" id="KW-0732">Signal</keyword>
<dbReference type="Gene3D" id="3.40.630.10">
    <property type="entry name" value="Zn peptidases"/>
    <property type="match status" value="1"/>
</dbReference>
<feature type="signal peptide" evidence="7">
    <location>
        <begin position="1"/>
        <end position="32"/>
    </location>
</feature>
<keyword evidence="2" id="KW-0645">Protease</keyword>
<evidence type="ECO:0000256" key="2">
    <source>
        <dbReference type="ARBA" id="ARBA00022670"/>
    </source>
</evidence>
<evidence type="ECO:0000256" key="5">
    <source>
        <dbReference type="ARBA" id="ARBA00022801"/>
    </source>
</evidence>
<keyword evidence="6" id="KW-0862">Zinc</keyword>
<dbReference type="InterPro" id="IPR007484">
    <property type="entry name" value="Peptidase_M28"/>
</dbReference>
<evidence type="ECO:0000313" key="10">
    <source>
        <dbReference type="Proteomes" id="UP000588586"/>
    </source>
</evidence>
<dbReference type="Proteomes" id="UP000588586">
    <property type="component" value="Unassembled WGS sequence"/>
</dbReference>
<dbReference type="Pfam" id="PF04389">
    <property type="entry name" value="Peptidase_M28"/>
    <property type="match status" value="1"/>
</dbReference>
<comment type="similarity">
    <text evidence="1">Belongs to the peptidase M28 family. M28A subfamily.</text>
</comment>
<feature type="domain" description="Peptidase M28" evidence="8">
    <location>
        <begin position="108"/>
        <end position="315"/>
    </location>
</feature>
<keyword evidence="5 9" id="KW-0378">Hydrolase</keyword>
<dbReference type="PANTHER" id="PTHR12147">
    <property type="entry name" value="METALLOPEPTIDASE M28 FAMILY MEMBER"/>
    <property type="match status" value="1"/>
</dbReference>
<evidence type="ECO:0000256" key="1">
    <source>
        <dbReference type="ARBA" id="ARBA00005957"/>
    </source>
</evidence>
<sequence>MTGRTRLTARLAAPTAALALVAASLSAAGAVAAPAAPAAALADPDISVANVQSHLTQLQSIATANGGNRYTGRSGYQASVDYVKGKLDAAGYSTQVQSFSTSSGTSYNVIATKVGSDPNSVVMAGGHLDSVSVGPGINDNGSGSAALLETAIAYAASGQTPKNTLRFGFWGAEELGLVGSKAYAASLPASEKDKIRLYLNFDMIGSPNPGYFVYDDNPAGNAVRDEITAWYDAKGIPWEYIDVQGRSDHAAFRSYGIPTAGIFSGAEGIKSSAQASKWGGTAGQAFDPCYHRSCDTTANLNATSLDRGADLIGALVFRHAAKDYGTSTPPPTGSNLLQNAGFESGAVAWTGTSGPITNNTSRPAHSGTWKAWLGGNGRTTSENIAQTITIPASATSASLSLWLRVDTAETGSTAYDTLKVQVTSGGATTTLATYSNVGATAAYAQKSLSLNAFRGKSITVKFLATEDSSLQTSFVVDDTAVLAG</sequence>
<dbReference type="FunFam" id="3.40.630.10:FF:000066">
    <property type="entry name" value="M28 family peptidase"/>
    <property type="match status" value="1"/>
</dbReference>
<gene>
    <name evidence="9" type="ORF">HJG52_11145</name>
</gene>
<dbReference type="GO" id="GO:0004177">
    <property type="term" value="F:aminopeptidase activity"/>
    <property type="evidence" value="ECO:0007669"/>
    <property type="project" value="InterPro"/>
</dbReference>
<dbReference type="RefSeq" id="WP_171243652.1">
    <property type="nucleotide sequence ID" value="NZ_JABEPQ010000002.1"/>
</dbReference>
<dbReference type="GO" id="GO:0046872">
    <property type="term" value="F:metal ion binding"/>
    <property type="evidence" value="ECO:0007669"/>
    <property type="project" value="UniProtKB-KW"/>
</dbReference>
<keyword evidence="10" id="KW-1185">Reference proteome</keyword>
<protein>
    <submittedName>
        <fullName evidence="9">M20/M25/M40 family metallo-hydrolase</fullName>
    </submittedName>
</protein>